<accession>A0A5B9ELF1</accession>
<evidence type="ECO:0000256" key="9">
    <source>
        <dbReference type="ARBA" id="ARBA00047481"/>
    </source>
</evidence>
<evidence type="ECO:0000259" key="10">
    <source>
        <dbReference type="Pfam" id="PF00155"/>
    </source>
</evidence>
<evidence type="ECO:0000313" key="12">
    <source>
        <dbReference type="Proteomes" id="UP000321820"/>
    </source>
</evidence>
<dbReference type="PANTHER" id="PTHR43643">
    <property type="entry name" value="HISTIDINOL-PHOSPHATE AMINOTRANSFERASE 2"/>
    <property type="match status" value="1"/>
</dbReference>
<dbReference type="RefSeq" id="WP_147650230.1">
    <property type="nucleotide sequence ID" value="NZ_CP042806.1"/>
</dbReference>
<dbReference type="KEGG" id="talb:FTW19_24800"/>
<dbReference type="InterPro" id="IPR004839">
    <property type="entry name" value="Aminotransferase_I/II_large"/>
</dbReference>
<dbReference type="InterPro" id="IPR050106">
    <property type="entry name" value="HistidinolP_aminotransfase"/>
</dbReference>
<evidence type="ECO:0000256" key="8">
    <source>
        <dbReference type="ARBA" id="ARBA00023102"/>
    </source>
</evidence>
<dbReference type="SUPFAM" id="SSF53383">
    <property type="entry name" value="PLP-dependent transferases"/>
    <property type="match status" value="1"/>
</dbReference>
<dbReference type="InterPro" id="IPR015422">
    <property type="entry name" value="PyrdxlP-dep_Trfase_small"/>
</dbReference>
<keyword evidence="8" id="KW-0368">Histidine biosynthesis</keyword>
<evidence type="ECO:0000256" key="1">
    <source>
        <dbReference type="ARBA" id="ARBA00005011"/>
    </source>
</evidence>
<keyword evidence="6 11" id="KW-0808">Transferase</keyword>
<organism evidence="11 12">
    <name type="scientific">Terriglobus albidus</name>
    <dbReference type="NCBI Taxonomy" id="1592106"/>
    <lineage>
        <taxon>Bacteria</taxon>
        <taxon>Pseudomonadati</taxon>
        <taxon>Acidobacteriota</taxon>
        <taxon>Terriglobia</taxon>
        <taxon>Terriglobales</taxon>
        <taxon>Acidobacteriaceae</taxon>
        <taxon>Terriglobus</taxon>
    </lineage>
</organism>
<dbReference type="Proteomes" id="UP000321820">
    <property type="component" value="Chromosome"/>
</dbReference>
<evidence type="ECO:0000256" key="7">
    <source>
        <dbReference type="ARBA" id="ARBA00022898"/>
    </source>
</evidence>
<comment type="similarity">
    <text evidence="2">Belongs to the class-II pyridoxal-phosphate-dependent aminotransferase family. Histidinol-phosphate aminotransferase subfamily.</text>
</comment>
<dbReference type="Gene3D" id="3.40.640.10">
    <property type="entry name" value="Type I PLP-dependent aspartate aminotransferase-like (Major domain)"/>
    <property type="match status" value="1"/>
</dbReference>
<evidence type="ECO:0000256" key="6">
    <source>
        <dbReference type="ARBA" id="ARBA00022679"/>
    </source>
</evidence>
<dbReference type="GO" id="GO:0000105">
    <property type="term" value="P:L-histidine biosynthetic process"/>
    <property type="evidence" value="ECO:0007669"/>
    <property type="project" value="UniProtKB-KW"/>
</dbReference>
<evidence type="ECO:0000313" key="11">
    <source>
        <dbReference type="EMBL" id="QEE30936.1"/>
    </source>
</evidence>
<feature type="domain" description="Aminotransferase class I/classII large" evidence="10">
    <location>
        <begin position="31"/>
        <end position="350"/>
    </location>
</feature>
<reference evidence="11 12" key="1">
    <citation type="submission" date="2019-08" db="EMBL/GenBank/DDBJ databases">
        <title>Complete genome sequence of Terriglobus albidus strain ORNL.</title>
        <authorList>
            <person name="Podar M."/>
        </authorList>
    </citation>
    <scope>NUCLEOTIDE SEQUENCE [LARGE SCALE GENOMIC DNA]</scope>
    <source>
        <strain evidence="11 12">ORNL</strain>
    </source>
</reference>
<keyword evidence="7" id="KW-0663">Pyridoxal phosphate</keyword>
<dbReference type="EC" id="2.6.1.9" evidence="3"/>
<dbReference type="PANTHER" id="PTHR43643:SF6">
    <property type="entry name" value="HISTIDINOL-PHOSPHATE AMINOTRANSFERASE"/>
    <property type="match status" value="1"/>
</dbReference>
<evidence type="ECO:0000256" key="2">
    <source>
        <dbReference type="ARBA" id="ARBA00007970"/>
    </source>
</evidence>
<name>A0A5B9ELF1_9BACT</name>
<protein>
    <recommendedName>
        <fullName evidence="3">histidinol-phosphate transaminase</fullName>
        <ecNumber evidence="3">2.6.1.9</ecNumber>
    </recommendedName>
</protein>
<dbReference type="GO" id="GO:0004400">
    <property type="term" value="F:histidinol-phosphate transaminase activity"/>
    <property type="evidence" value="ECO:0007669"/>
    <property type="project" value="UniProtKB-EC"/>
</dbReference>
<evidence type="ECO:0000256" key="4">
    <source>
        <dbReference type="ARBA" id="ARBA00022576"/>
    </source>
</evidence>
<dbReference type="GO" id="GO:0030170">
    <property type="term" value="F:pyridoxal phosphate binding"/>
    <property type="evidence" value="ECO:0007669"/>
    <property type="project" value="InterPro"/>
</dbReference>
<comment type="catalytic activity">
    <reaction evidence="9">
        <text>L-histidinol phosphate + 2-oxoglutarate = 3-(imidazol-4-yl)-2-oxopropyl phosphate + L-glutamate</text>
        <dbReference type="Rhea" id="RHEA:23744"/>
        <dbReference type="ChEBI" id="CHEBI:16810"/>
        <dbReference type="ChEBI" id="CHEBI:29985"/>
        <dbReference type="ChEBI" id="CHEBI:57766"/>
        <dbReference type="ChEBI" id="CHEBI:57980"/>
        <dbReference type="EC" id="2.6.1.9"/>
    </reaction>
</comment>
<gene>
    <name evidence="11" type="ORF">FTW19_24800</name>
</gene>
<dbReference type="EMBL" id="CP042806">
    <property type="protein sequence ID" value="QEE30936.1"/>
    <property type="molecule type" value="Genomic_DNA"/>
</dbReference>
<keyword evidence="4 11" id="KW-0032">Aminotransferase</keyword>
<comment type="pathway">
    <text evidence="1">Amino-acid biosynthesis; L-histidine biosynthesis; L-histidine from 5-phospho-alpha-D-ribose 1-diphosphate: step 7/9.</text>
</comment>
<dbReference type="InterPro" id="IPR015421">
    <property type="entry name" value="PyrdxlP-dep_Trfase_major"/>
</dbReference>
<dbReference type="Pfam" id="PF00155">
    <property type="entry name" value="Aminotran_1_2"/>
    <property type="match status" value="1"/>
</dbReference>
<keyword evidence="5" id="KW-0028">Amino-acid biosynthesis</keyword>
<dbReference type="OrthoDB" id="9813612at2"/>
<dbReference type="Gene3D" id="3.90.1150.10">
    <property type="entry name" value="Aspartate Aminotransferase, domain 1"/>
    <property type="match status" value="1"/>
</dbReference>
<sequence>MSAALKSQVKPRKAIDEMPEYHPPLAGRNALRLDFNENTFAPSPKVLERIRSLSAESFTIYPEREPVERKLAKHLKLPPNQVLLTNAVDEAIHLVTFTFLNEGDEAVVAVPSFFMYDVNVLAMGAKLHRIQADKTLAFPYERFVAAINEKTRLIILCSPNNPTGATMTREQIRNIANLAPWAAVLVDEAYYHFFGETILDELASLPNVIVARTFSKAYGLANLRAGALIASTELMTHLRKAASPYNVNGVALAALEASLDDDVYLDWYADQIRLGRDRMAKGLDELGVPYYPSHANFILMRIGPRHKQFVADARAHGVLLRDRSNDPGLSGCVRITIGPNDHVERGLAALKLAIHAMNWTPAEAGLSKGTSGEEHEYE</sequence>
<dbReference type="AlphaFoldDB" id="A0A5B9ELF1"/>
<keyword evidence="12" id="KW-1185">Reference proteome</keyword>
<dbReference type="InterPro" id="IPR015424">
    <property type="entry name" value="PyrdxlP-dep_Trfase"/>
</dbReference>
<evidence type="ECO:0000256" key="3">
    <source>
        <dbReference type="ARBA" id="ARBA00012748"/>
    </source>
</evidence>
<proteinExistence type="inferred from homology"/>
<evidence type="ECO:0000256" key="5">
    <source>
        <dbReference type="ARBA" id="ARBA00022605"/>
    </source>
</evidence>
<dbReference type="CDD" id="cd00609">
    <property type="entry name" value="AAT_like"/>
    <property type="match status" value="1"/>
</dbReference>